<protein>
    <submittedName>
        <fullName evidence="1">Phage tail assembly chaperone</fullName>
    </submittedName>
</protein>
<dbReference type="InterPro" id="IPR011739">
    <property type="entry name" value="GTA_rcc01693"/>
</dbReference>
<gene>
    <name evidence="1" type="ORF">IOD40_08765</name>
</gene>
<name>A0ABS0SBV4_9HYPH</name>
<sequence>MSAATGNAHQFPWDAIIALGLGLLRLPPRAFWAMTPKELSHALRFIGGNSFPPTRSAMAELMRIFPDDQGA</sequence>
<dbReference type="EMBL" id="JADGMQ010000004">
    <property type="protein sequence ID" value="MBI1620752.1"/>
    <property type="molecule type" value="Genomic_DNA"/>
</dbReference>
<dbReference type="Proteomes" id="UP000601789">
    <property type="component" value="Unassembled WGS sequence"/>
</dbReference>
<evidence type="ECO:0000313" key="1">
    <source>
        <dbReference type="EMBL" id="MBI1620752.1"/>
    </source>
</evidence>
<proteinExistence type="predicted"/>
<dbReference type="InterPro" id="IPR019056">
    <property type="entry name" value="Phage_TAC_6"/>
</dbReference>
<dbReference type="RefSeq" id="WP_198476218.1">
    <property type="nucleotide sequence ID" value="NZ_JADGMQ010000004.1"/>
</dbReference>
<keyword evidence="2" id="KW-1185">Reference proteome</keyword>
<dbReference type="Pfam" id="PF09550">
    <property type="entry name" value="Phage_TAC_6"/>
    <property type="match status" value="1"/>
</dbReference>
<organism evidence="1 2">
    <name type="scientific">Aquamicrobium zhengzhouense</name>
    <dbReference type="NCBI Taxonomy" id="2781738"/>
    <lineage>
        <taxon>Bacteria</taxon>
        <taxon>Pseudomonadati</taxon>
        <taxon>Pseudomonadota</taxon>
        <taxon>Alphaproteobacteria</taxon>
        <taxon>Hyphomicrobiales</taxon>
        <taxon>Phyllobacteriaceae</taxon>
        <taxon>Aquamicrobium</taxon>
    </lineage>
</organism>
<dbReference type="NCBIfam" id="TIGR02216">
    <property type="entry name" value="phage_TIGR02216"/>
    <property type="match status" value="1"/>
</dbReference>
<comment type="caution">
    <text evidence="1">The sequence shown here is derived from an EMBL/GenBank/DDBJ whole genome shotgun (WGS) entry which is preliminary data.</text>
</comment>
<reference evidence="1 2" key="1">
    <citation type="submission" date="2020-10" db="EMBL/GenBank/DDBJ databases">
        <title>Aquamicrobium zhengzhouensis sp. nov., a exopolysaccharide producing bacterium isolated from farmland soil.</title>
        <authorList>
            <person name="Wang X."/>
        </authorList>
    </citation>
    <scope>NUCLEOTIDE SEQUENCE [LARGE SCALE GENOMIC DNA]</scope>
    <source>
        <strain evidence="2">cd-1</strain>
    </source>
</reference>
<accession>A0ABS0SBV4</accession>
<evidence type="ECO:0000313" key="2">
    <source>
        <dbReference type="Proteomes" id="UP000601789"/>
    </source>
</evidence>